<evidence type="ECO:0000313" key="2">
    <source>
        <dbReference type="EMBL" id="ELZ98779.1"/>
    </source>
</evidence>
<feature type="transmembrane region" description="Helical" evidence="1">
    <location>
        <begin position="76"/>
        <end position="96"/>
    </location>
</feature>
<keyword evidence="1" id="KW-1133">Transmembrane helix</keyword>
<dbReference type="InterPro" id="IPR055968">
    <property type="entry name" value="DUF7546"/>
</dbReference>
<protein>
    <submittedName>
        <fullName evidence="2">Uncharacterized protein</fullName>
    </submittedName>
</protein>
<dbReference type="STRING" id="662479.C440_00445"/>
<name>M0ITG6_9EURY</name>
<keyword evidence="1" id="KW-0812">Transmembrane</keyword>
<reference evidence="2 3" key="1">
    <citation type="journal article" date="2014" name="PLoS Genet.">
        <title>Phylogenetically driven sequencing of extremely halophilic archaea reveals strategies for static and dynamic osmo-response.</title>
        <authorList>
            <person name="Becker E.A."/>
            <person name="Seitzer P.M."/>
            <person name="Tritt A."/>
            <person name="Larsen D."/>
            <person name="Krusor M."/>
            <person name="Yao A.I."/>
            <person name="Wu D."/>
            <person name="Madern D."/>
            <person name="Eisen J.A."/>
            <person name="Darling A.E."/>
            <person name="Facciotti M.T."/>
        </authorList>
    </citation>
    <scope>NUCLEOTIDE SEQUENCE [LARGE SCALE GENOMIC DNA]</scope>
    <source>
        <strain evidence="2 3">ATCC BAA-1512</strain>
    </source>
</reference>
<feature type="transmembrane region" description="Helical" evidence="1">
    <location>
        <begin position="47"/>
        <end position="64"/>
    </location>
</feature>
<evidence type="ECO:0000256" key="1">
    <source>
        <dbReference type="SAM" id="Phobius"/>
    </source>
</evidence>
<keyword evidence="3" id="KW-1185">Reference proteome</keyword>
<dbReference type="RefSeq" id="WP_008317194.1">
    <property type="nucleotide sequence ID" value="NZ_AOLN01000001.1"/>
</dbReference>
<evidence type="ECO:0000313" key="3">
    <source>
        <dbReference type="Proteomes" id="UP000011550"/>
    </source>
</evidence>
<feature type="transmembrane region" description="Helical" evidence="1">
    <location>
        <begin position="150"/>
        <end position="168"/>
    </location>
</feature>
<dbReference type="AlphaFoldDB" id="M0ITG6"/>
<dbReference type="EMBL" id="AOLN01000001">
    <property type="protein sequence ID" value="ELZ98779.1"/>
    <property type="molecule type" value="Genomic_DNA"/>
</dbReference>
<feature type="transmembrane region" description="Helical" evidence="1">
    <location>
        <begin position="175"/>
        <end position="196"/>
    </location>
</feature>
<proteinExistence type="predicted"/>
<feature type="transmembrane region" description="Helical" evidence="1">
    <location>
        <begin position="18"/>
        <end position="35"/>
    </location>
</feature>
<dbReference type="PATRIC" id="fig|662479.7.peg.90"/>
<comment type="caution">
    <text evidence="2">The sequence shown here is derived from an EMBL/GenBank/DDBJ whole genome shotgun (WGS) entry which is preliminary data.</text>
</comment>
<organism evidence="2 3">
    <name type="scientific">Haloferax mucosum ATCC BAA-1512</name>
    <dbReference type="NCBI Taxonomy" id="662479"/>
    <lineage>
        <taxon>Archaea</taxon>
        <taxon>Methanobacteriati</taxon>
        <taxon>Methanobacteriota</taxon>
        <taxon>Stenosarchaea group</taxon>
        <taxon>Halobacteria</taxon>
        <taxon>Halobacteriales</taxon>
        <taxon>Haloferacaceae</taxon>
        <taxon>Haloferax</taxon>
    </lineage>
</organism>
<feature type="transmembrane region" description="Helical" evidence="1">
    <location>
        <begin position="208"/>
        <end position="227"/>
    </location>
</feature>
<dbReference type="Proteomes" id="UP000011550">
    <property type="component" value="Unassembled WGS sequence"/>
</dbReference>
<accession>M0ITG6</accession>
<dbReference type="Pfam" id="PF24412">
    <property type="entry name" value="DUF7546"/>
    <property type="match status" value="1"/>
</dbReference>
<gene>
    <name evidence="2" type="ORF">C440_00445</name>
</gene>
<dbReference type="OrthoDB" id="308076at2157"/>
<keyword evidence="1" id="KW-0472">Membrane</keyword>
<sequence length="237" mass="24567">MALSYTGRTEARQIPTTWWLAALCWFELLAVAAYLHAAPVRVDELRYVIYPFVWINVGIAALCWTERPTADRRVELVAGVVAVAYFFVLAFLAGLLSVNVGALVGDGHVRAAGHAGGPAGWQFALGAPGWGPRVGYAGTVVSATVVPYRVVGYLALSYLVYVATLDAARTALSGALGLVTCVGCTVPLVGGLAAGAAGGTGVVSALRVLSVDVSTAVFVVAVGALMYGPKTVAWLQQ</sequence>